<gene>
    <name evidence="3" type="ORF">NIES30_13755</name>
</gene>
<feature type="region of interest" description="Disordered" evidence="1">
    <location>
        <begin position="839"/>
        <end position="886"/>
    </location>
</feature>
<dbReference type="STRING" id="549789.NIES30_13755"/>
<comment type="caution">
    <text evidence="3">The sequence shown here is derived from an EMBL/GenBank/DDBJ whole genome shotgun (WGS) entry which is preliminary data.</text>
</comment>
<sequence>MRTIAANQPARDLIQQQSLGVRGLSQPIVPLSTGISLPRQCACGGGCPRCQTVQTLPSNLQTKLTISEPGDRYEQEADRIADQVMAMSAPAEQGQVKPETRESGVQQQAISHRGAAASPPASTEAPAGVNDVLNSPGHPLDGATRSFMETRFGQDFAGVRVHTDGAAGQSARQVNAQAFTVGQDIVFGAGQFSPNTHAGQRLIAHELTHVVQQSGPLAATALQRDPVEGAIALDYAPELERGWEKQILEVLNDSEDVEFKEIELQGILLNADVDVYAALYARLSPDPPPKSDRFAHKFRRTFRGATLKRLLKRYREVGQHYRPKVSDPNPELPPDVAPGRQTEKLQEMGRIDAPKGVYLRSRPGSKDTDTLLPFDTLVAIERKTVEAKGKQSWLYVVALGDAIGGSNVTGFGFVEEYFVARKPPEPTAHLYRVKAGDKLQDIAAKFYGQNFGKGNDARLYVQAIYHANQERDVVFRQKLDLSVNREALKTSTLKEAHVLWREARVVAGQALWVPSNEFVQKLKAAGIIHHASISKAIWDATVGAVQSLIDWAQYTAGFVVGLLEGAWDALKDLFTGAWDLIKAIGAVIKALFSNWDEIKAFGKKLETLWENRTDILDAIATNFLKKWENPNDYDRGSFQGEVLGYVMMTAFIMLVTLGAGTVATAGGRLGNFIKLIQIADRSGDITTYASKLASAAKLPAKVVNEAKGKVKGTISTATKVESKVLPSTHSGTAKFDLPDAPPLQPPAAKPTVDVSNPAKEISLPNRPASDRRDAYDAVALVNKQKNPVIKGESGQRYIQVNKDHKIIQVPDQKGDVKCEYHSPRHIEVPCPQAILEDFAERSRSRTGGRSEEFEKRRGSTTRTERSEKARHKDPLKGKPEGHHGFPQYLGGKYEQVLIDLPRDLHYLYHQEVDKVLRIPRKYGSAYYKKLGKAEMNDILSKLMIHARNFDSRYRTEIAKALQQGIQETNPLAGRK</sequence>
<feature type="compositionally biased region" description="Pro residues" evidence="1">
    <location>
        <begin position="739"/>
        <end position="748"/>
    </location>
</feature>
<evidence type="ECO:0000313" key="4">
    <source>
        <dbReference type="Proteomes" id="UP000185557"/>
    </source>
</evidence>
<reference evidence="3 4" key="1">
    <citation type="submission" date="2016-11" db="EMBL/GenBank/DDBJ databases">
        <title>Draft Genome Sequences of Nine Cyanobacterial Strains from Diverse Habitats.</title>
        <authorList>
            <person name="Zhu T."/>
            <person name="Hou S."/>
            <person name="Lu X."/>
            <person name="Hess W.R."/>
        </authorList>
    </citation>
    <scope>NUCLEOTIDE SEQUENCE [LARGE SCALE GENOMIC DNA]</scope>
    <source>
        <strain evidence="3 4">NIES-30</strain>
    </source>
</reference>
<dbReference type="AlphaFoldDB" id="A0A1U7J4M7"/>
<dbReference type="Pfam" id="PF13699">
    <property type="entry name" value="eCIS_core"/>
    <property type="match status" value="1"/>
</dbReference>
<feature type="compositionally biased region" description="Basic and acidic residues" evidence="1">
    <location>
        <begin position="839"/>
        <end position="883"/>
    </location>
</feature>
<feature type="region of interest" description="Disordered" evidence="1">
    <location>
        <begin position="728"/>
        <end position="770"/>
    </location>
</feature>
<organism evidence="3 4">
    <name type="scientific">Phormidium tenue NIES-30</name>
    <dbReference type="NCBI Taxonomy" id="549789"/>
    <lineage>
        <taxon>Bacteria</taxon>
        <taxon>Bacillati</taxon>
        <taxon>Cyanobacteriota</taxon>
        <taxon>Cyanophyceae</taxon>
        <taxon>Oscillatoriophycideae</taxon>
        <taxon>Oscillatoriales</taxon>
        <taxon>Oscillatoriaceae</taxon>
        <taxon>Phormidium</taxon>
    </lineage>
</organism>
<name>A0A1U7J4M7_9CYAN</name>
<dbReference type="EMBL" id="MRCG01000009">
    <property type="protein sequence ID" value="OKH47517.1"/>
    <property type="molecule type" value="Genomic_DNA"/>
</dbReference>
<evidence type="ECO:0000256" key="1">
    <source>
        <dbReference type="SAM" id="MobiDB-lite"/>
    </source>
</evidence>
<dbReference type="InterPro" id="IPR025295">
    <property type="entry name" value="eCIS_core_dom"/>
</dbReference>
<feature type="region of interest" description="Disordered" evidence="1">
    <location>
        <begin position="89"/>
        <end position="136"/>
    </location>
</feature>
<feature type="domain" description="eCIS core" evidence="2">
    <location>
        <begin position="139"/>
        <end position="215"/>
    </location>
</feature>
<accession>A0A1U7J4M7</accession>
<keyword evidence="4" id="KW-1185">Reference proteome</keyword>
<evidence type="ECO:0000313" key="3">
    <source>
        <dbReference type="EMBL" id="OKH47517.1"/>
    </source>
</evidence>
<dbReference type="Proteomes" id="UP000185557">
    <property type="component" value="Unassembled WGS sequence"/>
</dbReference>
<dbReference type="RefSeq" id="WP_073608993.1">
    <property type="nucleotide sequence ID" value="NZ_MRCG01000009.1"/>
</dbReference>
<proteinExistence type="predicted"/>
<feature type="compositionally biased region" description="Low complexity" evidence="1">
    <location>
        <begin position="115"/>
        <end position="127"/>
    </location>
</feature>
<evidence type="ECO:0000259" key="2">
    <source>
        <dbReference type="Pfam" id="PF13699"/>
    </source>
</evidence>
<protein>
    <recommendedName>
        <fullName evidence="2">eCIS core domain-containing protein</fullName>
    </recommendedName>
</protein>